<keyword evidence="1" id="KW-0732">Signal</keyword>
<accession>A0A6J1A381</accession>
<feature type="chain" id="PRO_5026978660" evidence="1">
    <location>
        <begin position="30"/>
        <end position="601"/>
    </location>
</feature>
<dbReference type="Pfam" id="PF02450">
    <property type="entry name" value="LCAT"/>
    <property type="match status" value="1"/>
</dbReference>
<feature type="signal peptide" evidence="1">
    <location>
        <begin position="1"/>
        <end position="29"/>
    </location>
</feature>
<dbReference type="GO" id="GO:0006629">
    <property type="term" value="P:lipid metabolic process"/>
    <property type="evidence" value="ECO:0007669"/>
    <property type="project" value="InterPro"/>
</dbReference>
<name>A0A6J1A381_9ROSI</name>
<dbReference type="Gene3D" id="3.40.50.1820">
    <property type="entry name" value="alpha/beta hydrolase"/>
    <property type="match status" value="1"/>
</dbReference>
<dbReference type="Proteomes" id="UP000504621">
    <property type="component" value="Unplaced"/>
</dbReference>
<reference evidence="3" key="1">
    <citation type="submission" date="2025-08" db="UniProtKB">
        <authorList>
            <consortium name="RefSeq"/>
        </authorList>
    </citation>
    <scope>IDENTIFICATION</scope>
    <source>
        <tissue evidence="3">Leaf</tissue>
    </source>
</reference>
<protein>
    <submittedName>
        <fullName evidence="3">Phospholipid--sterol O-acyltransferase isoform X2</fullName>
    </submittedName>
</protein>
<evidence type="ECO:0000256" key="1">
    <source>
        <dbReference type="SAM" id="SignalP"/>
    </source>
</evidence>
<evidence type="ECO:0000313" key="2">
    <source>
        <dbReference type="Proteomes" id="UP000504621"/>
    </source>
</evidence>
<dbReference type="InterPro" id="IPR003386">
    <property type="entry name" value="LACT/PDAT_acylTrfase"/>
</dbReference>
<keyword evidence="2" id="KW-1185">Reference proteome</keyword>
<dbReference type="InterPro" id="IPR029058">
    <property type="entry name" value="AB_hydrolase_fold"/>
</dbReference>
<dbReference type="PANTHER" id="PTHR11440">
    <property type="entry name" value="LECITHIN-CHOLESTEROL ACYLTRANSFERASE-RELATED"/>
    <property type="match status" value="1"/>
</dbReference>
<dbReference type="RefSeq" id="XP_021281134.1">
    <property type="nucleotide sequence ID" value="XM_021425459.1"/>
</dbReference>
<dbReference type="AlphaFoldDB" id="A0A6J1A381"/>
<dbReference type="GeneID" id="110414330"/>
<organism evidence="2 3">
    <name type="scientific">Herrania umbratica</name>
    <dbReference type="NCBI Taxonomy" id="108875"/>
    <lineage>
        <taxon>Eukaryota</taxon>
        <taxon>Viridiplantae</taxon>
        <taxon>Streptophyta</taxon>
        <taxon>Embryophyta</taxon>
        <taxon>Tracheophyta</taxon>
        <taxon>Spermatophyta</taxon>
        <taxon>Magnoliopsida</taxon>
        <taxon>eudicotyledons</taxon>
        <taxon>Gunneridae</taxon>
        <taxon>Pentapetalae</taxon>
        <taxon>rosids</taxon>
        <taxon>malvids</taxon>
        <taxon>Malvales</taxon>
        <taxon>Malvaceae</taxon>
        <taxon>Byttnerioideae</taxon>
        <taxon>Herrania</taxon>
    </lineage>
</organism>
<proteinExistence type="predicted"/>
<evidence type="ECO:0000313" key="3">
    <source>
        <dbReference type="RefSeq" id="XP_021281134.1"/>
    </source>
</evidence>
<gene>
    <name evidence="3" type="primary">LOC110414330</name>
</gene>
<sequence>MGGEEQQRRRLAIALAAVLLLGTFELSEGEFSGDYSKLSGIIIPGFASTQLRAWSILDCPYSPLDFNPLDLVWLDTTKLLSAVNCWLKCMLLDPYNQTDHPECKSRPDSGLSAITELDPGYITGPLSSVWKEWVKWCIEFGIEANAIIAVPYDWRLPPSLLEERDLYFHKLKLTFETALKLRGGPSVVFAHSLGAPLLGAIETVKAALSGNTFGLPVSEGTARLMFNSFGSSLWMMPFSKYCRADGKYLKHFSGGIRKDHHTYQCEQEEFHSNYSGWPTNIINIEIPSIRGFDAYPSVSEFADTNLSSMECGLPTQLSFSAREISDGTFFKAIEDYDPDSKRILHQLKKSYHDDPVLNPFTPWDRPPIKNVFCIYGIDSKTEVGYYFAPSGKPYPDNWIITDVIYEIEGSLISRSGNQVEGNPGPASGDETVPYHSLSWCKNWLGQRVNITRAPQSEHDGSDVQVELNVEHHYEQDIVPNMTRSPRVKYITYYEDSESIPGQRTAVWELDKANHRNIVRSPVLMRELWLQIWHDIHLDTKSNFVTKAKRGPLRNEDCYWDYGKARCAWPEYCEYRYVFGDVHLGQSCRLRNSSADTLLHYV</sequence>
<dbReference type="GO" id="GO:0008374">
    <property type="term" value="F:O-acyltransferase activity"/>
    <property type="evidence" value="ECO:0007669"/>
    <property type="project" value="InterPro"/>
</dbReference>